<organism evidence="14 15">
    <name type="scientific">Exophiala mesophila</name>
    <name type="common">Black yeast-like fungus</name>
    <dbReference type="NCBI Taxonomy" id="212818"/>
    <lineage>
        <taxon>Eukaryota</taxon>
        <taxon>Fungi</taxon>
        <taxon>Dikarya</taxon>
        <taxon>Ascomycota</taxon>
        <taxon>Pezizomycotina</taxon>
        <taxon>Eurotiomycetes</taxon>
        <taxon>Chaetothyriomycetidae</taxon>
        <taxon>Chaetothyriales</taxon>
        <taxon>Herpotrichiellaceae</taxon>
        <taxon>Exophiala</taxon>
    </lineage>
</organism>
<feature type="region of interest" description="Disordered" evidence="12">
    <location>
        <begin position="1330"/>
        <end position="1357"/>
    </location>
</feature>
<evidence type="ECO:0000256" key="11">
    <source>
        <dbReference type="ARBA" id="ARBA00032010"/>
    </source>
</evidence>
<evidence type="ECO:0000256" key="9">
    <source>
        <dbReference type="ARBA" id="ARBA00023242"/>
    </source>
</evidence>
<feature type="domain" description="Mediator complex subunit Med12" evidence="13">
    <location>
        <begin position="294"/>
        <end position="357"/>
    </location>
</feature>
<accession>A0A438MUB2</accession>
<evidence type="ECO:0000256" key="6">
    <source>
        <dbReference type="ARBA" id="ARBA00023015"/>
    </source>
</evidence>
<proteinExistence type="inferred from homology"/>
<evidence type="ECO:0000256" key="5">
    <source>
        <dbReference type="ARBA" id="ARBA00022491"/>
    </source>
</evidence>
<evidence type="ECO:0000256" key="1">
    <source>
        <dbReference type="ARBA" id="ARBA00004123"/>
    </source>
</evidence>
<dbReference type="InterPro" id="IPR019035">
    <property type="entry name" value="Mediator_Med12"/>
</dbReference>
<dbReference type="OrthoDB" id="20828at2759"/>
<keyword evidence="6" id="KW-0805">Transcription regulation</keyword>
<name>A0A438MUB2_EXOME</name>
<gene>
    <name evidence="14" type="ORF">B0A52_09536</name>
</gene>
<dbReference type="PANTHER" id="PTHR46567:SF1">
    <property type="entry name" value="MEDIATOR OF RNA POLYMERASE II TRANSCRIPTION SUBUNIT 12"/>
    <property type="match status" value="1"/>
</dbReference>
<comment type="similarity">
    <text evidence="2">Belongs to the Mediator complex subunit 12 family.</text>
</comment>
<dbReference type="InterPro" id="IPR057344">
    <property type="entry name" value="ARM_SRB8"/>
</dbReference>
<comment type="subunit">
    <text evidence="3">Component of the SRB8-11 complex, which itself associates with the Mediator complex.</text>
</comment>
<feature type="compositionally biased region" description="Acidic residues" evidence="12">
    <location>
        <begin position="154"/>
        <end position="165"/>
    </location>
</feature>
<evidence type="ECO:0000313" key="15">
    <source>
        <dbReference type="Proteomes" id="UP000288859"/>
    </source>
</evidence>
<dbReference type="Pfam" id="PF25326">
    <property type="entry name" value="ARM_SRB8"/>
    <property type="match status" value="1"/>
</dbReference>
<feature type="compositionally biased region" description="Polar residues" evidence="12">
    <location>
        <begin position="38"/>
        <end position="48"/>
    </location>
</feature>
<dbReference type="Proteomes" id="UP000288859">
    <property type="component" value="Unassembled WGS sequence"/>
</dbReference>
<keyword evidence="7" id="KW-0010">Activator</keyword>
<dbReference type="GO" id="GO:0006357">
    <property type="term" value="P:regulation of transcription by RNA polymerase II"/>
    <property type="evidence" value="ECO:0007669"/>
    <property type="project" value="InterPro"/>
</dbReference>
<comment type="function">
    <text evidence="10">Component of the SRB8-11 complex. The SRB8-11 complex is a regulatory module of the Mediator complex which is itself involved in regulation of basal and activated RNA polymerase II-dependent transcription. The SRB8-11 complex may be involved in the transcriptional repression of a subset of genes regulated by Mediator. It may inhibit the association of the Mediator complex with RNA polymerase II to form the holoenzyme complex.</text>
</comment>
<evidence type="ECO:0000256" key="8">
    <source>
        <dbReference type="ARBA" id="ARBA00023163"/>
    </source>
</evidence>
<dbReference type="VEuPathDB" id="FungiDB:PV10_06904"/>
<dbReference type="GO" id="GO:0016592">
    <property type="term" value="C:mediator complex"/>
    <property type="evidence" value="ECO:0007669"/>
    <property type="project" value="InterPro"/>
</dbReference>
<dbReference type="Pfam" id="PF09497">
    <property type="entry name" value="Med12"/>
    <property type="match status" value="1"/>
</dbReference>
<feature type="compositionally biased region" description="Polar residues" evidence="12">
    <location>
        <begin position="66"/>
        <end position="83"/>
    </location>
</feature>
<dbReference type="GO" id="GO:0003712">
    <property type="term" value="F:transcription coregulator activity"/>
    <property type="evidence" value="ECO:0007669"/>
    <property type="project" value="InterPro"/>
</dbReference>
<comment type="subcellular location">
    <subcellularLocation>
        <location evidence="1">Nucleus</location>
    </subcellularLocation>
</comment>
<evidence type="ECO:0000256" key="4">
    <source>
        <dbReference type="ARBA" id="ARBA00019622"/>
    </source>
</evidence>
<evidence type="ECO:0000256" key="3">
    <source>
        <dbReference type="ARBA" id="ARBA00011629"/>
    </source>
</evidence>
<dbReference type="EMBL" id="NAJM01000057">
    <property type="protein sequence ID" value="RVX66723.1"/>
    <property type="molecule type" value="Genomic_DNA"/>
</dbReference>
<keyword evidence="8" id="KW-0804">Transcription</keyword>
<feature type="region of interest" description="Disordered" evidence="12">
    <location>
        <begin position="1"/>
        <end position="102"/>
    </location>
</feature>
<evidence type="ECO:0000256" key="10">
    <source>
        <dbReference type="ARBA" id="ARBA00025661"/>
    </source>
</evidence>
<feature type="region of interest" description="Disordered" evidence="12">
    <location>
        <begin position="150"/>
        <end position="207"/>
    </location>
</feature>
<keyword evidence="9" id="KW-0539">Nucleus</keyword>
<evidence type="ECO:0000313" key="14">
    <source>
        <dbReference type="EMBL" id="RVX66723.1"/>
    </source>
</evidence>
<keyword evidence="5" id="KW-0678">Repressor</keyword>
<sequence length="1540" mass="170689">MTRGCSSPAIPVNGFSPSSPGHSPAVSLPNGDPAALTSAVTGSSQEVPSSPLPKCSGHDLEPSGRTAASSVEASTRSTAVASQQDDKHIFYPPEYARPFKRRKVDGDLEINDAPSMSNYVAVAANAAISSHSSNSRLGSMADFQTEITRAGPDETSDDSENDDMPDLPARPWANTPSRKSDDAKPTHRSRIQIPVPTTPDSMKEPSSAPRLVMQRPAGFFPWTGKHQEDVMNDVTVKQGYFDKAPNPTEKELNTARVPIYNAFKHKGGVENLSILFSLVLDQKNQHGLISSISTFKPPPRVTLTEIKRKSWIADLANADVPLRRLSRTIPQGIRGQILLDLCLQSAVPLSRAIWFAKCVCANEIRTLKRKGTSAAVAIGTETKWLREWTISVEQFVEQQLGQTNLPEWRTNIDYALRLVTRFYLESLLDRDHYLDWIVRSFDLAEAKSVPFWLMMVHICKQDIGSYRRRARRLAEAMITQYEKLRKATDSAVSSIQHQVYRALHQLLLDRPKDFFFPEKWPQYIGVIESCLDSESAREKTLLKQLNLINLRSMGHNKQEISAQRAPGPAVVEILDAARPPYYISTLCSRLGSACPQTDLLVLTCLEWATTRFRASPARIYLVARLVKQWQRSGFAMDNLILNYLSSCREGKTTVDTASLKHLVAQLSRSETFPVAKYAQWLMVRGLPRHGSVSLPAAILPSATAEPSTPNDSLQLLLDISLQKLEDHVINLRNSVLGRTGFDCEDEQTVIENSLAFLRQELGLLATFRSVDRDRDRLPEPLFLLFPWTLRSGLSMWLRKYVVDAVESSFPSADADANLTSLRMINCEQFCFIRYVLELIEDHAILADVVNILTSTRDENLMASLVTTIHHHADSFSAIGALHILQARICQIYMSWRPLKSSMPLLTLALLDLCTTFPVKDLSIKLLQHDLVRGDRGRAVAACSPYSDGIAESLQQAGVTFIEDFEAILQSEPNMTEQTMTGLFSVLADRIEKQQKSPDDLDTLLAFCHLLRRLKLCRKTQGEVLMRKWVARMVLVTETAFATTLLRYLIGCCCVTFSVLREVLDIAKTSFERCLPAQNVVKEVLSRSRDMSTEPMHYKVRQKWYEFMHQEPRQALDILSETKLLSATQSLGDLLLVLLTGATASQPSTLPPQAKQWISQRLDALLLSSSTNQGSQLRELFGSLNKFSQAFVQLRFSLTSPVKDSDGQDREETAKGLYEALDQVSGGKTAGSGDALTFGQLLRAVGPEIAGEVRHKVENDFLEALPKIHNKVASPLVAVFPSDTHQLGLIIQRCFEVCTPETKPMAGFMAQLLDRFSGQIKSMTVHLASSATSGTPGLPATPTATSGSQYLNAASSPMAPPAESTSLPSYVLDCLEYMLQMICLQRQALLKAGEGGNSKQAQNEQCQLLVRLAFVVAQPALALPASLFSTKSDQQRAKAICEFTIDVMTSIVDEVSEEVRVLCARLLKEKLKHERLRYLFGSINSTGPSQVAEVGQGLVMVKEGKGVIGDWKPRVWEIVANGSAKENETSLGMGLFGARRG</sequence>
<evidence type="ECO:0000256" key="12">
    <source>
        <dbReference type="SAM" id="MobiDB-lite"/>
    </source>
</evidence>
<reference evidence="14 15" key="1">
    <citation type="submission" date="2017-03" db="EMBL/GenBank/DDBJ databases">
        <title>Genomes of endolithic fungi from Antarctica.</title>
        <authorList>
            <person name="Coleine C."/>
            <person name="Masonjones S."/>
            <person name="Stajich J.E."/>
        </authorList>
    </citation>
    <scope>NUCLEOTIDE SEQUENCE [LARGE SCALE GENOMIC DNA]</scope>
    <source>
        <strain evidence="14 15">CCFEE 6314</strain>
    </source>
</reference>
<protein>
    <recommendedName>
        <fullName evidence="4">Mediator of RNA polymerase II transcription subunit 12</fullName>
    </recommendedName>
    <alternativeName>
        <fullName evidence="11">Mediator complex subunit 12</fullName>
    </alternativeName>
</protein>
<dbReference type="PANTHER" id="PTHR46567">
    <property type="entry name" value="MEDIATOR OF RNA POLYMERASE II TRANSCRIPTION SUBUNIT 12"/>
    <property type="match status" value="1"/>
</dbReference>
<evidence type="ECO:0000256" key="7">
    <source>
        <dbReference type="ARBA" id="ARBA00023159"/>
    </source>
</evidence>
<evidence type="ECO:0000259" key="13">
    <source>
        <dbReference type="SMART" id="SM01281"/>
    </source>
</evidence>
<evidence type="ECO:0000256" key="2">
    <source>
        <dbReference type="ARBA" id="ARBA00010289"/>
    </source>
</evidence>
<dbReference type="SMART" id="SM01281">
    <property type="entry name" value="Med12"/>
    <property type="match status" value="1"/>
</dbReference>
<comment type="caution">
    <text evidence="14">The sequence shown here is derived from an EMBL/GenBank/DDBJ whole genome shotgun (WGS) entry which is preliminary data.</text>
</comment>